<comment type="function">
    <text evidence="3">Required for maturation of urease via the functional incorporation of the urease nickel metallocenter.</text>
</comment>
<dbReference type="PANTHER" id="PTHR33643">
    <property type="entry name" value="UREASE ACCESSORY PROTEIN D"/>
    <property type="match status" value="1"/>
</dbReference>
<dbReference type="RefSeq" id="WP_286285465.1">
    <property type="nucleotide sequence ID" value="NZ_JASXSZ010000001.1"/>
</dbReference>
<evidence type="ECO:0000313" key="4">
    <source>
        <dbReference type="EMBL" id="MDL9977722.1"/>
    </source>
</evidence>
<keyword evidence="3" id="KW-0963">Cytoplasm</keyword>
<protein>
    <recommendedName>
        <fullName evidence="3">Urease accessory protein UreD</fullName>
    </recommendedName>
</protein>
<evidence type="ECO:0000313" key="5">
    <source>
        <dbReference type="Proteomes" id="UP001235064"/>
    </source>
</evidence>
<dbReference type="InterPro" id="IPR002669">
    <property type="entry name" value="UreD"/>
</dbReference>
<evidence type="ECO:0000256" key="2">
    <source>
        <dbReference type="ARBA" id="ARBA00023186"/>
    </source>
</evidence>
<dbReference type="HAMAP" id="MF_01384">
    <property type="entry name" value="UreD"/>
    <property type="match status" value="1"/>
</dbReference>
<comment type="subcellular location">
    <subcellularLocation>
        <location evidence="3">Cytoplasm</location>
    </subcellularLocation>
</comment>
<name>A0ABT7MTE4_9MICO</name>
<comment type="similarity">
    <text evidence="1 3">Belongs to the UreD family.</text>
</comment>
<proteinExistence type="inferred from homology"/>
<evidence type="ECO:0000256" key="3">
    <source>
        <dbReference type="HAMAP-Rule" id="MF_01384"/>
    </source>
</evidence>
<organism evidence="4 5">
    <name type="scientific">Microbacterium candidum</name>
    <dbReference type="NCBI Taxonomy" id="3041922"/>
    <lineage>
        <taxon>Bacteria</taxon>
        <taxon>Bacillati</taxon>
        <taxon>Actinomycetota</taxon>
        <taxon>Actinomycetes</taxon>
        <taxon>Micrococcales</taxon>
        <taxon>Microbacteriaceae</taxon>
        <taxon>Microbacterium</taxon>
    </lineage>
</organism>
<comment type="subunit">
    <text evidence="3">UreD, UreF and UreG form a complex that acts as a GTP-hydrolysis-dependent molecular chaperone, activating the urease apoprotein by helping to assemble the nickel containing metallocenter of UreC. The UreE protein probably delivers the nickel.</text>
</comment>
<dbReference type="PANTHER" id="PTHR33643:SF1">
    <property type="entry name" value="UREASE ACCESSORY PROTEIN D"/>
    <property type="match status" value="1"/>
</dbReference>
<gene>
    <name evidence="3" type="primary">ureD</name>
    <name evidence="4" type="ORF">QSV35_00110</name>
</gene>
<accession>A0ABT7MTE4</accession>
<sequence length="322" mass="34930">MSIAVQPDARLEPGYYEPSRVPVEIARYGTDPHTLRVGAPGKVGLLDLAFELRPDGDGMRTDLVRHYQKTPLQIMKPIYYNPQRPDMAYLYLMTTGGGILHNDRQRMDLRFGPGTAAHVTTQAHTKAYRMESGYATAVCNIEVGEGAYVEYLPDPVIPFVDSRLYQRTGVAMQPGASLVTGETLYAGRLSRGERNVYAAYASDFEVTGPDGKPVATDRVRLVPAQGRLDALLGGRDVVASLYVVSDTVRSSRIADVLRDATADAVASDPSAVFGVSVLPYDRGAWLRLLSDDTVAVERATSAAAMAAHELLLGTTAPLIRKT</sequence>
<dbReference type="EMBL" id="JASXSZ010000001">
    <property type="protein sequence ID" value="MDL9977722.1"/>
    <property type="molecule type" value="Genomic_DNA"/>
</dbReference>
<dbReference type="Pfam" id="PF01774">
    <property type="entry name" value="UreD"/>
    <property type="match status" value="1"/>
</dbReference>
<comment type="caution">
    <text evidence="4">The sequence shown here is derived from an EMBL/GenBank/DDBJ whole genome shotgun (WGS) entry which is preliminary data.</text>
</comment>
<keyword evidence="3" id="KW-0996">Nickel insertion</keyword>
<keyword evidence="5" id="KW-1185">Reference proteome</keyword>
<evidence type="ECO:0000256" key="1">
    <source>
        <dbReference type="ARBA" id="ARBA00007177"/>
    </source>
</evidence>
<keyword evidence="2 3" id="KW-0143">Chaperone</keyword>
<reference evidence="4 5" key="1">
    <citation type="submission" date="2023-06" db="EMBL/GenBank/DDBJ databases">
        <title>Microbacterium sp. nov., isolated from a waste landfill.</title>
        <authorList>
            <person name="Wen W."/>
        </authorList>
    </citation>
    <scope>NUCLEOTIDE SEQUENCE [LARGE SCALE GENOMIC DNA]</scope>
    <source>
        <strain evidence="4 5">ASV49</strain>
    </source>
</reference>
<dbReference type="Proteomes" id="UP001235064">
    <property type="component" value="Unassembled WGS sequence"/>
</dbReference>